<dbReference type="AlphaFoldDB" id="A0A919UBV7"/>
<keyword evidence="3" id="KW-1185">Reference proteome</keyword>
<dbReference type="Proteomes" id="UP000660611">
    <property type="component" value="Unassembled WGS sequence"/>
</dbReference>
<evidence type="ECO:0000256" key="1">
    <source>
        <dbReference type="SAM" id="MobiDB-lite"/>
    </source>
</evidence>
<feature type="region of interest" description="Disordered" evidence="1">
    <location>
        <begin position="82"/>
        <end position="103"/>
    </location>
</feature>
<name>A0A919UBV7_9ACTN</name>
<reference evidence="2" key="1">
    <citation type="submission" date="2021-01" db="EMBL/GenBank/DDBJ databases">
        <title>Whole genome shotgun sequence of Dactylosporangium siamense NBRC 106093.</title>
        <authorList>
            <person name="Komaki H."/>
            <person name="Tamura T."/>
        </authorList>
    </citation>
    <scope>NUCLEOTIDE SEQUENCE</scope>
    <source>
        <strain evidence="2">NBRC 106093</strain>
    </source>
</reference>
<comment type="caution">
    <text evidence="2">The sequence shown here is derived from an EMBL/GenBank/DDBJ whole genome shotgun (WGS) entry which is preliminary data.</text>
</comment>
<sequence>MPAGVLADQVGAGQDVPPVLDVPDRRFSQLGAFPGPHVLLLAGEITRKCPQHHVASPDVLCVVGNGDGGCNLHIGTYERERRTNRTKGAMSTERVTSGGERRG</sequence>
<evidence type="ECO:0000313" key="3">
    <source>
        <dbReference type="Proteomes" id="UP000660611"/>
    </source>
</evidence>
<proteinExistence type="predicted"/>
<evidence type="ECO:0000313" key="2">
    <source>
        <dbReference type="EMBL" id="GIG46061.1"/>
    </source>
</evidence>
<accession>A0A919UBV7</accession>
<protein>
    <submittedName>
        <fullName evidence="2">Uncharacterized protein</fullName>
    </submittedName>
</protein>
<dbReference type="EMBL" id="BONQ01000060">
    <property type="protein sequence ID" value="GIG46061.1"/>
    <property type="molecule type" value="Genomic_DNA"/>
</dbReference>
<gene>
    <name evidence="2" type="ORF">Dsi01nite_041020</name>
</gene>
<organism evidence="2 3">
    <name type="scientific">Dactylosporangium siamense</name>
    <dbReference type="NCBI Taxonomy" id="685454"/>
    <lineage>
        <taxon>Bacteria</taxon>
        <taxon>Bacillati</taxon>
        <taxon>Actinomycetota</taxon>
        <taxon>Actinomycetes</taxon>
        <taxon>Micromonosporales</taxon>
        <taxon>Micromonosporaceae</taxon>
        <taxon>Dactylosporangium</taxon>
    </lineage>
</organism>